<gene>
    <name evidence="7" type="ORF">SAMN05192570_0405</name>
</gene>
<dbReference type="PANTHER" id="PTHR13903:SF8">
    <property type="entry name" value="PIRIN"/>
    <property type="match status" value="1"/>
</dbReference>
<dbReference type="CDD" id="cd02909">
    <property type="entry name" value="cupin_pirin_N"/>
    <property type="match status" value="1"/>
</dbReference>
<dbReference type="Proteomes" id="UP000198788">
    <property type="component" value="Unassembled WGS sequence"/>
</dbReference>
<dbReference type="Pfam" id="PF05726">
    <property type="entry name" value="Pirin_C"/>
    <property type="match status" value="1"/>
</dbReference>
<comment type="similarity">
    <text evidence="1 3">Belongs to the pirin family.</text>
</comment>
<evidence type="ECO:0000256" key="4">
    <source>
        <dbReference type="SAM" id="MobiDB-lite"/>
    </source>
</evidence>
<evidence type="ECO:0000256" key="1">
    <source>
        <dbReference type="ARBA" id="ARBA00008416"/>
    </source>
</evidence>
<dbReference type="OrthoDB" id="9780903at2"/>
<proteinExistence type="inferred from homology"/>
<feature type="domain" description="Pirin C-terminal" evidence="6">
    <location>
        <begin position="175"/>
        <end position="277"/>
    </location>
</feature>
<feature type="binding site" evidence="2">
    <location>
        <position position="56"/>
    </location>
    <ligand>
        <name>Fe cation</name>
        <dbReference type="ChEBI" id="CHEBI:24875"/>
    </ligand>
</feature>
<keyword evidence="8" id="KW-1185">Reference proteome</keyword>
<comment type="cofactor">
    <cofactor evidence="2">
        <name>Fe cation</name>
        <dbReference type="ChEBI" id="CHEBI:24875"/>
    </cofactor>
    <text evidence="2">Binds 1 Fe cation per subunit.</text>
</comment>
<dbReference type="Pfam" id="PF02678">
    <property type="entry name" value="Pirin"/>
    <property type="match status" value="1"/>
</dbReference>
<dbReference type="InterPro" id="IPR012093">
    <property type="entry name" value="Pirin"/>
</dbReference>
<feature type="region of interest" description="Disordered" evidence="4">
    <location>
        <begin position="279"/>
        <end position="312"/>
    </location>
</feature>
<dbReference type="STRING" id="871741.SAMN05192570_0405"/>
<dbReference type="InterPro" id="IPR014710">
    <property type="entry name" value="RmlC-like_jellyroll"/>
</dbReference>
<evidence type="ECO:0000256" key="3">
    <source>
        <dbReference type="RuleBase" id="RU003457"/>
    </source>
</evidence>
<protein>
    <recommendedName>
        <fullName evidence="9">Pirin family protein</fullName>
    </recommendedName>
</protein>
<feature type="domain" description="Pirin N-terminal" evidence="5">
    <location>
        <begin position="16"/>
        <end position="122"/>
    </location>
</feature>
<reference evidence="8" key="1">
    <citation type="submission" date="2016-10" db="EMBL/GenBank/DDBJ databases">
        <authorList>
            <person name="Varghese N."/>
            <person name="Submissions S."/>
        </authorList>
    </citation>
    <scope>NUCLEOTIDE SEQUENCE [LARGE SCALE GENOMIC DNA]</scope>
    <source>
        <strain evidence="8">CGMCC 1.10683</strain>
    </source>
</reference>
<dbReference type="InterPro" id="IPR011051">
    <property type="entry name" value="RmlC_Cupin_sf"/>
</dbReference>
<evidence type="ECO:0000259" key="6">
    <source>
        <dbReference type="Pfam" id="PF05726"/>
    </source>
</evidence>
<dbReference type="PANTHER" id="PTHR13903">
    <property type="entry name" value="PIRIN-RELATED"/>
    <property type="match status" value="1"/>
</dbReference>
<feature type="compositionally biased region" description="Pro residues" evidence="4">
    <location>
        <begin position="291"/>
        <end position="312"/>
    </location>
</feature>
<dbReference type="InterPro" id="IPR003829">
    <property type="entry name" value="Pirin_N_dom"/>
</dbReference>
<keyword evidence="2" id="KW-0479">Metal-binding</keyword>
<evidence type="ECO:0000313" key="8">
    <source>
        <dbReference type="Proteomes" id="UP000198788"/>
    </source>
</evidence>
<feature type="binding site" evidence="2">
    <location>
        <position position="102"/>
    </location>
    <ligand>
        <name>Fe cation</name>
        <dbReference type="ChEBI" id="CHEBI:24875"/>
    </ligand>
</feature>
<feature type="binding site" evidence="2">
    <location>
        <position position="58"/>
    </location>
    <ligand>
        <name>Fe cation</name>
        <dbReference type="ChEBI" id="CHEBI:24875"/>
    </ligand>
</feature>
<dbReference type="AlphaFoldDB" id="A0A1I6NRE7"/>
<sequence>MIEMVIEARRKDLGGFEVGRVLPFHARRMVGPFIFLDEMGPAEFAAGAEAINVRPHPHIGLSTLSYLFEGEILHRDSTGATQPIRPGEVNWMTAGRGIVHSERTDPLKKSRGGPMHGMQAWVALPTEAEDVDPSFHHHGEEGQPSYENGGLFARLVAGEAYGAKAAAPVSSPLFYVHWELAEGVRTAPPPGRGVGGYAERALYVVKGEVEIGDRVFRGGQMVVLEPTAEPTIKALTPATVMVLGGEPVGPRVIWWNFVSSSQAKIDAAKADWKAGRMALPKDDDQEFIPLPDVPATPEPAPAPVKPDPTDPV</sequence>
<keyword evidence="2" id="KW-0408">Iron</keyword>
<dbReference type="Gene3D" id="2.60.120.10">
    <property type="entry name" value="Jelly Rolls"/>
    <property type="match status" value="2"/>
</dbReference>
<accession>A0A1I6NRE7</accession>
<name>A0A1I6NRE7_9CAUL</name>
<dbReference type="EMBL" id="FOZV01000001">
    <property type="protein sequence ID" value="SFS30572.1"/>
    <property type="molecule type" value="Genomic_DNA"/>
</dbReference>
<evidence type="ECO:0008006" key="9">
    <source>
        <dbReference type="Google" id="ProtNLM"/>
    </source>
</evidence>
<dbReference type="InterPro" id="IPR008778">
    <property type="entry name" value="Pirin_C_dom"/>
</dbReference>
<organism evidence="7 8">
    <name type="scientific">Brevundimonas viscosa</name>
    <dbReference type="NCBI Taxonomy" id="871741"/>
    <lineage>
        <taxon>Bacteria</taxon>
        <taxon>Pseudomonadati</taxon>
        <taxon>Pseudomonadota</taxon>
        <taxon>Alphaproteobacteria</taxon>
        <taxon>Caulobacterales</taxon>
        <taxon>Caulobacteraceae</taxon>
        <taxon>Brevundimonas</taxon>
    </lineage>
</organism>
<feature type="binding site" evidence="2">
    <location>
        <position position="100"/>
    </location>
    <ligand>
        <name>Fe cation</name>
        <dbReference type="ChEBI" id="CHEBI:24875"/>
    </ligand>
</feature>
<evidence type="ECO:0000259" key="5">
    <source>
        <dbReference type="Pfam" id="PF02678"/>
    </source>
</evidence>
<evidence type="ECO:0000313" key="7">
    <source>
        <dbReference type="EMBL" id="SFS30572.1"/>
    </source>
</evidence>
<evidence type="ECO:0000256" key="2">
    <source>
        <dbReference type="PIRSR" id="PIRSR006232-1"/>
    </source>
</evidence>
<dbReference type="SUPFAM" id="SSF51182">
    <property type="entry name" value="RmlC-like cupins"/>
    <property type="match status" value="1"/>
</dbReference>
<dbReference type="PIRSF" id="PIRSF006232">
    <property type="entry name" value="Pirin"/>
    <property type="match status" value="1"/>
</dbReference>
<dbReference type="GO" id="GO:0046872">
    <property type="term" value="F:metal ion binding"/>
    <property type="evidence" value="ECO:0007669"/>
    <property type="project" value="UniProtKB-KW"/>
</dbReference>
<dbReference type="RefSeq" id="WP_092306228.1">
    <property type="nucleotide sequence ID" value="NZ_FOZV01000001.1"/>
</dbReference>